<protein>
    <submittedName>
        <fullName evidence="8">Alkaline phosphatase</fullName>
    </submittedName>
</protein>
<dbReference type="AlphaFoldDB" id="A0A2A2SG04"/>
<evidence type="ECO:0000313" key="8">
    <source>
        <dbReference type="EMBL" id="PAX08133.1"/>
    </source>
</evidence>
<reference evidence="9" key="1">
    <citation type="submission" date="2017-09" db="EMBL/GenBank/DDBJ databases">
        <authorList>
            <person name="Feng G."/>
            <person name="Zhu H."/>
        </authorList>
    </citation>
    <scope>NUCLEOTIDE SEQUENCE [LARGE SCALE GENOMIC DNA]</scope>
    <source>
        <strain evidence="9">1PNM-20</strain>
    </source>
</reference>
<dbReference type="Proteomes" id="UP000218151">
    <property type="component" value="Unassembled WGS sequence"/>
</dbReference>
<dbReference type="OrthoDB" id="9813426at2"/>
<dbReference type="RefSeq" id="WP_095998375.1">
    <property type="nucleotide sequence ID" value="NZ_NSLI01000003.1"/>
</dbReference>
<keyword evidence="5 6" id="KW-0472">Membrane</keyword>
<dbReference type="PANTHER" id="PTHR42709:SF6">
    <property type="entry name" value="UNDECAPRENYL PHOSPHATE TRANSPORTER A"/>
    <property type="match status" value="1"/>
</dbReference>
<gene>
    <name evidence="8" type="ORF">CKY28_11150</name>
</gene>
<sequence length="224" mass="24403">MIESIIAALVAFCVAVIRAGGYLGVVILMAIESACIPLPSEIIMPLAGYLVSTGEFNIYLAATAGAFGCNVGSVFAYAAGKYGGRPFVARWGKYFLVGLDEVDAAERFFARWGSWAVLVGRLLPVIRTFIAFPAGVARMPLVPFHVYTFIGSWPFCFGLAWVGRELGEKWNSDPRLKEAFHQAHIVIGVLGAAAIAFYIWHRVNGIKKNRAILAQPDPVDPRRP</sequence>
<accession>A0A2A2SG04</accession>
<dbReference type="InterPro" id="IPR051311">
    <property type="entry name" value="DedA_domain"/>
</dbReference>
<evidence type="ECO:0000256" key="3">
    <source>
        <dbReference type="ARBA" id="ARBA00022692"/>
    </source>
</evidence>
<evidence type="ECO:0000256" key="1">
    <source>
        <dbReference type="ARBA" id="ARBA00004651"/>
    </source>
</evidence>
<proteinExistence type="predicted"/>
<dbReference type="GO" id="GO:0005886">
    <property type="term" value="C:plasma membrane"/>
    <property type="evidence" value="ECO:0007669"/>
    <property type="project" value="UniProtKB-SubCell"/>
</dbReference>
<evidence type="ECO:0000256" key="4">
    <source>
        <dbReference type="ARBA" id="ARBA00022989"/>
    </source>
</evidence>
<evidence type="ECO:0000259" key="7">
    <source>
        <dbReference type="Pfam" id="PF09335"/>
    </source>
</evidence>
<name>A0A2A2SG04_9SPHN</name>
<keyword evidence="2" id="KW-1003">Cell membrane</keyword>
<evidence type="ECO:0000313" key="9">
    <source>
        <dbReference type="Proteomes" id="UP000218151"/>
    </source>
</evidence>
<comment type="subcellular location">
    <subcellularLocation>
        <location evidence="1">Cell membrane</location>
        <topology evidence="1">Multi-pass membrane protein</topology>
    </subcellularLocation>
</comment>
<dbReference type="Pfam" id="PF09335">
    <property type="entry name" value="VTT_dom"/>
    <property type="match status" value="1"/>
</dbReference>
<evidence type="ECO:0000256" key="2">
    <source>
        <dbReference type="ARBA" id="ARBA00022475"/>
    </source>
</evidence>
<dbReference type="EMBL" id="NSLI01000003">
    <property type="protein sequence ID" value="PAX08133.1"/>
    <property type="molecule type" value="Genomic_DNA"/>
</dbReference>
<feature type="domain" description="VTT" evidence="7">
    <location>
        <begin position="38"/>
        <end position="164"/>
    </location>
</feature>
<dbReference type="InterPro" id="IPR032816">
    <property type="entry name" value="VTT_dom"/>
</dbReference>
<feature type="transmembrane region" description="Helical" evidence="6">
    <location>
        <begin position="183"/>
        <end position="200"/>
    </location>
</feature>
<organism evidence="8 9">
    <name type="scientific">Sphingomonas lenta</name>
    <dbReference type="NCBI Taxonomy" id="1141887"/>
    <lineage>
        <taxon>Bacteria</taxon>
        <taxon>Pseudomonadati</taxon>
        <taxon>Pseudomonadota</taxon>
        <taxon>Alphaproteobacteria</taxon>
        <taxon>Sphingomonadales</taxon>
        <taxon>Sphingomonadaceae</taxon>
        <taxon>Sphingomonas</taxon>
    </lineage>
</organism>
<keyword evidence="4 6" id="KW-1133">Transmembrane helix</keyword>
<evidence type="ECO:0000256" key="6">
    <source>
        <dbReference type="SAM" id="Phobius"/>
    </source>
</evidence>
<feature type="transmembrane region" description="Helical" evidence="6">
    <location>
        <begin position="144"/>
        <end position="163"/>
    </location>
</feature>
<keyword evidence="9" id="KW-1185">Reference proteome</keyword>
<evidence type="ECO:0000256" key="5">
    <source>
        <dbReference type="ARBA" id="ARBA00023136"/>
    </source>
</evidence>
<keyword evidence="3 6" id="KW-0812">Transmembrane</keyword>
<comment type="caution">
    <text evidence="8">The sequence shown here is derived from an EMBL/GenBank/DDBJ whole genome shotgun (WGS) entry which is preliminary data.</text>
</comment>
<dbReference type="PANTHER" id="PTHR42709">
    <property type="entry name" value="ALKALINE PHOSPHATASE LIKE PROTEIN"/>
    <property type="match status" value="1"/>
</dbReference>
<feature type="transmembrane region" description="Helical" evidence="6">
    <location>
        <begin position="58"/>
        <end position="79"/>
    </location>
</feature>